<comment type="caution">
    <text evidence="7">The sequence shown here is derived from an EMBL/GenBank/DDBJ whole genome shotgun (WGS) entry which is preliminary data.</text>
</comment>
<gene>
    <name evidence="7" type="ORF">VJ786_00375</name>
</gene>
<evidence type="ECO:0000256" key="5">
    <source>
        <dbReference type="ARBA" id="ARBA00023237"/>
    </source>
</evidence>
<evidence type="ECO:0000256" key="4">
    <source>
        <dbReference type="ARBA" id="ARBA00023136"/>
    </source>
</evidence>
<dbReference type="InterPro" id="IPR012944">
    <property type="entry name" value="SusD_RagB_dom"/>
</dbReference>
<dbReference type="SUPFAM" id="SSF48452">
    <property type="entry name" value="TPR-like"/>
    <property type="match status" value="1"/>
</dbReference>
<comment type="subcellular location">
    <subcellularLocation>
        <location evidence="1">Cell outer membrane</location>
    </subcellularLocation>
</comment>
<dbReference type="Pfam" id="PF07980">
    <property type="entry name" value="SusD_RagB"/>
    <property type="match status" value="1"/>
</dbReference>
<keyword evidence="4" id="KW-0472">Membrane</keyword>
<evidence type="ECO:0000313" key="7">
    <source>
        <dbReference type="EMBL" id="MEI5983344.1"/>
    </source>
</evidence>
<name>A0ABU8I1Q0_9SPHI</name>
<dbReference type="EMBL" id="JAYLLN010000001">
    <property type="protein sequence ID" value="MEI5983344.1"/>
    <property type="molecule type" value="Genomic_DNA"/>
</dbReference>
<evidence type="ECO:0000259" key="6">
    <source>
        <dbReference type="Pfam" id="PF07980"/>
    </source>
</evidence>
<dbReference type="RefSeq" id="WP_336556982.1">
    <property type="nucleotide sequence ID" value="NZ_JAYLLN010000001.1"/>
</dbReference>
<keyword evidence="8" id="KW-1185">Reference proteome</keyword>
<dbReference type="InterPro" id="IPR011990">
    <property type="entry name" value="TPR-like_helical_dom_sf"/>
</dbReference>
<evidence type="ECO:0000313" key="8">
    <source>
        <dbReference type="Proteomes" id="UP001363035"/>
    </source>
</evidence>
<evidence type="ECO:0000256" key="2">
    <source>
        <dbReference type="ARBA" id="ARBA00006275"/>
    </source>
</evidence>
<dbReference type="Gene3D" id="1.25.40.390">
    <property type="match status" value="1"/>
</dbReference>
<comment type="similarity">
    <text evidence="2">Belongs to the SusD family.</text>
</comment>
<dbReference type="InterPro" id="IPR041662">
    <property type="entry name" value="SusD-like_2"/>
</dbReference>
<dbReference type="Proteomes" id="UP001363035">
    <property type="component" value="Unassembled WGS sequence"/>
</dbReference>
<keyword evidence="3" id="KW-0732">Signal</keyword>
<dbReference type="Pfam" id="PF12771">
    <property type="entry name" value="SusD-like_2"/>
    <property type="match status" value="1"/>
</dbReference>
<sequence length="599" mass="68062">MKKFKNIYILPIAGLMCFTISCKKGFLDRFPQTLITPEVFFKTEEDLSLYMNGMVSLHNRNSYLNDQSTDNASTTGAVEIKNMMAGSPSSQTITGGWSWGRLRNINYFLENYTKASVSDEIKNHYAGLARYYRAIFYYDMVKRYSNVPWYDKTLNASDAELKNPQNSREEVMTKILEDLDFAVKNVRENVPTGTPGKWAVTLMQAKIALHEGTYRKYHAELKLESTAEVFLKVAESAAQEIIKSGKFSIYNSGKPEEDYATLFESLDLTSNKEVILVNAFDQDKNVTQNVNSVVFGDYEQSPSRDLVQSYLMKDGSRFTAIAGHEQFGFVQEFKDRDPRLSQTLIYPTWLRQPGNTTYIQRLNKNFTGYHQRKGYVNSVDQNVLNGIDFPVHRYAEVLLILAEAKAELGIITQTDLDNTINILRKRVGMPNLVLVTANASPDPALKLDFPMVQGSNVGTILEIRRERRVELAFENTRYDDLMRWNAGKLLENIPQGMYFPGVGNYDMNGDGVPDIKLIPEGQTIPSNREKNSLGVPLVYYTIGRFGGPAGVYLSDGTQGGTMVTEVRKRTFVEPMYYYRPIPEVQMILNPILEQPFGWK</sequence>
<accession>A0ABU8I1Q0</accession>
<feature type="domain" description="RagB/SusD" evidence="6">
    <location>
        <begin position="272"/>
        <end position="598"/>
    </location>
</feature>
<protein>
    <submittedName>
        <fullName evidence="7">RagB/SusD family nutrient uptake outer membrane protein</fullName>
    </submittedName>
</protein>
<organism evidence="7 8">
    <name type="scientific">Sphingobacterium tenebrionis</name>
    <dbReference type="NCBI Taxonomy" id="3111775"/>
    <lineage>
        <taxon>Bacteria</taxon>
        <taxon>Pseudomonadati</taxon>
        <taxon>Bacteroidota</taxon>
        <taxon>Sphingobacteriia</taxon>
        <taxon>Sphingobacteriales</taxon>
        <taxon>Sphingobacteriaceae</taxon>
        <taxon>Sphingobacterium</taxon>
    </lineage>
</organism>
<keyword evidence="5" id="KW-0998">Cell outer membrane</keyword>
<reference evidence="7 8" key="1">
    <citation type="submission" date="2024-01" db="EMBL/GenBank/DDBJ databases">
        <title>Sphingobacterium tenebrionis sp. nov., a novel endophyte isolated from tenebrio molitor intestines.</title>
        <authorList>
            <person name="Zhang C."/>
        </authorList>
    </citation>
    <scope>NUCLEOTIDE SEQUENCE [LARGE SCALE GENOMIC DNA]</scope>
    <source>
        <strain evidence="7 8">PU5-4</strain>
    </source>
</reference>
<dbReference type="PROSITE" id="PS51257">
    <property type="entry name" value="PROKAR_LIPOPROTEIN"/>
    <property type="match status" value="1"/>
</dbReference>
<evidence type="ECO:0000256" key="3">
    <source>
        <dbReference type="ARBA" id="ARBA00022729"/>
    </source>
</evidence>
<proteinExistence type="inferred from homology"/>
<evidence type="ECO:0000256" key="1">
    <source>
        <dbReference type="ARBA" id="ARBA00004442"/>
    </source>
</evidence>